<dbReference type="InterPro" id="IPR008258">
    <property type="entry name" value="Transglycosylase_SLT_dom_1"/>
</dbReference>
<evidence type="ECO:0000259" key="3">
    <source>
        <dbReference type="Pfam" id="PF01464"/>
    </source>
</evidence>
<dbReference type="EMBL" id="FODS01000001">
    <property type="protein sequence ID" value="SEO07557.1"/>
    <property type="molecule type" value="Genomic_DNA"/>
</dbReference>
<keyword evidence="5" id="KW-1185">Reference proteome</keyword>
<feature type="chain" id="PRO_5011777727" evidence="2">
    <location>
        <begin position="29"/>
        <end position="241"/>
    </location>
</feature>
<organism evidence="4 5">
    <name type="scientific">Salinihabitans flavidus</name>
    <dbReference type="NCBI Taxonomy" id="569882"/>
    <lineage>
        <taxon>Bacteria</taxon>
        <taxon>Pseudomonadati</taxon>
        <taxon>Pseudomonadota</taxon>
        <taxon>Alphaproteobacteria</taxon>
        <taxon>Rhodobacterales</taxon>
        <taxon>Roseobacteraceae</taxon>
        <taxon>Salinihabitans</taxon>
    </lineage>
</organism>
<dbReference type="Pfam" id="PF01464">
    <property type="entry name" value="SLT"/>
    <property type="match status" value="1"/>
</dbReference>
<proteinExistence type="inferred from homology"/>
<dbReference type="SUPFAM" id="SSF53955">
    <property type="entry name" value="Lysozyme-like"/>
    <property type="match status" value="1"/>
</dbReference>
<dbReference type="AlphaFoldDB" id="A0A1H8LQY7"/>
<protein>
    <submittedName>
        <fullName evidence="4">Transglycosylase SLT domain-containing protein</fullName>
    </submittedName>
</protein>
<name>A0A1H8LQY7_9RHOB</name>
<evidence type="ECO:0000256" key="1">
    <source>
        <dbReference type="ARBA" id="ARBA00009387"/>
    </source>
</evidence>
<dbReference type="STRING" id="569882.SAMN04490248_101256"/>
<sequence length="241" mass="26689">MPRRIRGLFIPRVILATMLALPGPAILAASVESAICDRAARIASSDTGVPMDVLMAITRSETGRMRSGRYNPWPWTVNMEGKGLWFDSEQEALRYALRNHKRGARSFDVGCFQINYKWHGEAFQTIAQMFDPVKNARYAADFLSRLHHETGNWPEAAAAYHSRTPKYANRYKARFIRIRASLDESGRIESDDIRGTGPTDATVIASNGLPLLSGKQGVAALGSLVRLQPDPERRSLFAAGG</sequence>
<evidence type="ECO:0000313" key="5">
    <source>
        <dbReference type="Proteomes" id="UP000198893"/>
    </source>
</evidence>
<accession>A0A1H8LQY7</accession>
<comment type="similarity">
    <text evidence="1">Belongs to the virb1 family.</text>
</comment>
<feature type="signal peptide" evidence="2">
    <location>
        <begin position="1"/>
        <end position="28"/>
    </location>
</feature>
<reference evidence="4 5" key="1">
    <citation type="submission" date="2016-10" db="EMBL/GenBank/DDBJ databases">
        <authorList>
            <person name="de Groot N.N."/>
        </authorList>
    </citation>
    <scope>NUCLEOTIDE SEQUENCE [LARGE SCALE GENOMIC DNA]</scope>
    <source>
        <strain evidence="4 5">DSM 27842</strain>
    </source>
</reference>
<dbReference type="Proteomes" id="UP000198893">
    <property type="component" value="Unassembled WGS sequence"/>
</dbReference>
<gene>
    <name evidence="4" type="ORF">SAMN04490248_101256</name>
</gene>
<dbReference type="Gene3D" id="1.10.530.10">
    <property type="match status" value="1"/>
</dbReference>
<feature type="domain" description="Transglycosylase SLT" evidence="3">
    <location>
        <begin position="105"/>
        <end position="162"/>
    </location>
</feature>
<evidence type="ECO:0000313" key="4">
    <source>
        <dbReference type="EMBL" id="SEO07557.1"/>
    </source>
</evidence>
<dbReference type="InterPro" id="IPR023346">
    <property type="entry name" value="Lysozyme-like_dom_sf"/>
</dbReference>
<keyword evidence="2" id="KW-0732">Signal</keyword>
<evidence type="ECO:0000256" key="2">
    <source>
        <dbReference type="SAM" id="SignalP"/>
    </source>
</evidence>